<dbReference type="KEGG" id="sva:SVA_2842"/>
<feature type="transmembrane region" description="Helical" evidence="1">
    <location>
        <begin position="37"/>
        <end position="61"/>
    </location>
</feature>
<evidence type="ECO:0000256" key="1">
    <source>
        <dbReference type="SAM" id="Phobius"/>
    </source>
</evidence>
<evidence type="ECO:0000313" key="2">
    <source>
        <dbReference type="EMBL" id="BAU49390.1"/>
    </source>
</evidence>
<organism evidence="2 3">
    <name type="scientific">Sulfurifustis variabilis</name>
    <dbReference type="NCBI Taxonomy" id="1675686"/>
    <lineage>
        <taxon>Bacteria</taxon>
        <taxon>Pseudomonadati</taxon>
        <taxon>Pseudomonadota</taxon>
        <taxon>Gammaproteobacteria</taxon>
        <taxon>Acidiferrobacterales</taxon>
        <taxon>Acidiferrobacteraceae</taxon>
        <taxon>Sulfurifustis</taxon>
    </lineage>
</organism>
<accession>A0A1B4V784</accession>
<keyword evidence="1" id="KW-0472">Membrane</keyword>
<dbReference type="AlphaFoldDB" id="A0A1B4V784"/>
<keyword evidence="1" id="KW-1133">Transmembrane helix</keyword>
<evidence type="ECO:0000313" key="3">
    <source>
        <dbReference type="Proteomes" id="UP000218899"/>
    </source>
</evidence>
<dbReference type="Proteomes" id="UP000218899">
    <property type="component" value="Chromosome"/>
</dbReference>
<proteinExistence type="predicted"/>
<name>A0A1B4V784_9GAMM</name>
<gene>
    <name evidence="2" type="ORF">SVA_2842</name>
</gene>
<protein>
    <submittedName>
        <fullName evidence="2">Uncharacterized protein</fullName>
    </submittedName>
</protein>
<dbReference type="RefSeq" id="WP_096461799.1">
    <property type="nucleotide sequence ID" value="NZ_AP014936.1"/>
</dbReference>
<sequence length="76" mass="8177">MYLFFSLIPATLWVVLGYFILFTSSKAQGQLQTFGRILAIVVFAIGALFPLLGAYATFAGLSPMGAMESMHSGARP</sequence>
<dbReference type="OrthoDB" id="9964238at2"/>
<keyword evidence="1" id="KW-0812">Transmembrane</keyword>
<reference evidence="2 3" key="1">
    <citation type="submission" date="2015-08" db="EMBL/GenBank/DDBJ databases">
        <title>Complete genome sequence of Sulfurifustis variabilis.</title>
        <authorList>
            <person name="Miura A."/>
            <person name="Kojima H."/>
            <person name="Fukui M."/>
        </authorList>
    </citation>
    <scope>NUCLEOTIDE SEQUENCE [LARGE SCALE GENOMIC DNA]</scope>
    <source>
        <strain evidence="3">skN76</strain>
    </source>
</reference>
<dbReference type="EMBL" id="AP014936">
    <property type="protein sequence ID" value="BAU49390.1"/>
    <property type="molecule type" value="Genomic_DNA"/>
</dbReference>
<keyword evidence="3" id="KW-1185">Reference proteome</keyword>